<reference evidence="2" key="1">
    <citation type="submission" date="2023-04" db="EMBL/GenBank/DDBJ databases">
        <authorList>
            <consortium name="ELIXIR-Norway"/>
        </authorList>
    </citation>
    <scope>NUCLEOTIDE SEQUENCE [LARGE SCALE GENOMIC DNA]</scope>
</reference>
<accession>A0ABN8XWZ5</accession>
<evidence type="ECO:0000313" key="2">
    <source>
        <dbReference type="EMBL" id="CAI9152718.1"/>
    </source>
</evidence>
<evidence type="ECO:0000313" key="3">
    <source>
        <dbReference type="Proteomes" id="UP001176941"/>
    </source>
</evidence>
<proteinExistence type="predicted"/>
<sequence length="108" mass="11707">MRPSKPLSPKKPLQPYRGPTSRPGLQSSPGVHRGPLLSVQELKGGAKRPRSVTPDEKELPTSESENRRVNLASVFCLLGYSGLAPVRGRGLAATFHEPSRHSTANERS</sequence>
<feature type="compositionally biased region" description="Basic and acidic residues" evidence="1">
    <location>
        <begin position="53"/>
        <end position="66"/>
    </location>
</feature>
<evidence type="ECO:0000256" key="1">
    <source>
        <dbReference type="SAM" id="MobiDB-lite"/>
    </source>
</evidence>
<organism evidence="2 3">
    <name type="scientific">Rangifer tarandus platyrhynchus</name>
    <name type="common">Svalbard reindeer</name>
    <dbReference type="NCBI Taxonomy" id="3082113"/>
    <lineage>
        <taxon>Eukaryota</taxon>
        <taxon>Metazoa</taxon>
        <taxon>Chordata</taxon>
        <taxon>Craniata</taxon>
        <taxon>Vertebrata</taxon>
        <taxon>Euteleostomi</taxon>
        <taxon>Mammalia</taxon>
        <taxon>Eutheria</taxon>
        <taxon>Laurasiatheria</taxon>
        <taxon>Artiodactyla</taxon>
        <taxon>Ruminantia</taxon>
        <taxon>Pecora</taxon>
        <taxon>Cervidae</taxon>
        <taxon>Odocoileinae</taxon>
        <taxon>Rangifer</taxon>
    </lineage>
</organism>
<gene>
    <name evidence="2" type="ORF">MRATA1EN1_LOCUS1680</name>
</gene>
<keyword evidence="3" id="KW-1185">Reference proteome</keyword>
<feature type="region of interest" description="Disordered" evidence="1">
    <location>
        <begin position="1"/>
        <end position="66"/>
    </location>
</feature>
<dbReference type="Proteomes" id="UP001176941">
    <property type="component" value="Chromosome 10"/>
</dbReference>
<name>A0ABN8XWZ5_RANTA</name>
<dbReference type="EMBL" id="OX459946">
    <property type="protein sequence ID" value="CAI9152718.1"/>
    <property type="molecule type" value="Genomic_DNA"/>
</dbReference>
<feature type="compositionally biased region" description="Low complexity" evidence="1">
    <location>
        <begin position="1"/>
        <end position="13"/>
    </location>
</feature>
<protein>
    <submittedName>
        <fullName evidence="2">Uncharacterized protein</fullName>
    </submittedName>
</protein>